<sequence length="454" mass="50046">MKSPRLRQSLQSEKMVCSPLQGTRNRRRSEMLLSHTRSDLRLPNQANSRIKDLRSRRVISFPSFETSAAKNGVLDSKNGGIECTPPRSNVVGEQHCDGSVSLGKTEGKNETMKSGIGSDAVSEEKVDNVQNSRLKLYSNSSNSHCYRRLLPYLKDITAYNSATLEILPCQNRFVNLHKFPREGSVDSEKEVLNFSTDSSQNTGEIAENKSTKVSCNGQGTGEIETNPCIVLEDYVRNNQNTDAGVTAEHKTGRRMLLEHPTNKSDDIGATSPDSFVELESSVSNGRDMRVTPIDPSTSIPDNLPTTPTSEILTPVRCSTISPLKGILKREKRKCRGACTCLKCVSFLLNAEKAFEFSKVQLLNAEGVALGLMKELSALRKMVVDSTIPVAGSGGRSILDHNQVQAICRRSSRAEQLARSQLKKMTSDLEIHCSKATTKSRVTFADSVEERIFTQ</sequence>
<gene>
    <name evidence="2" type="ORF">ZOSMA_5G02490</name>
</gene>
<dbReference type="EMBL" id="LFYR01001623">
    <property type="protein sequence ID" value="KMZ60383.1"/>
    <property type="molecule type" value="Genomic_DNA"/>
</dbReference>
<dbReference type="STRING" id="29655.A0A0K9NUS2"/>
<keyword evidence="3" id="KW-1185">Reference proteome</keyword>
<evidence type="ECO:0000256" key="1">
    <source>
        <dbReference type="SAM" id="MobiDB-lite"/>
    </source>
</evidence>
<dbReference type="OrthoDB" id="766405at2759"/>
<dbReference type="PANTHER" id="PTHR34461:SF4">
    <property type="entry name" value="OS01G0101800 PROTEIN"/>
    <property type="match status" value="1"/>
</dbReference>
<reference evidence="3" key="1">
    <citation type="journal article" date="2016" name="Nature">
        <title>The genome of the seagrass Zostera marina reveals angiosperm adaptation to the sea.</title>
        <authorList>
            <person name="Olsen J.L."/>
            <person name="Rouze P."/>
            <person name="Verhelst B."/>
            <person name="Lin Y.-C."/>
            <person name="Bayer T."/>
            <person name="Collen J."/>
            <person name="Dattolo E."/>
            <person name="De Paoli E."/>
            <person name="Dittami S."/>
            <person name="Maumus F."/>
            <person name="Michel G."/>
            <person name="Kersting A."/>
            <person name="Lauritano C."/>
            <person name="Lohaus R."/>
            <person name="Toepel M."/>
            <person name="Tonon T."/>
            <person name="Vanneste K."/>
            <person name="Amirebrahimi M."/>
            <person name="Brakel J."/>
            <person name="Bostroem C."/>
            <person name="Chovatia M."/>
            <person name="Grimwood J."/>
            <person name="Jenkins J.W."/>
            <person name="Jueterbock A."/>
            <person name="Mraz A."/>
            <person name="Stam W.T."/>
            <person name="Tice H."/>
            <person name="Bornberg-Bauer E."/>
            <person name="Green P.J."/>
            <person name="Pearson G.A."/>
            <person name="Procaccini G."/>
            <person name="Duarte C.M."/>
            <person name="Schmutz J."/>
            <person name="Reusch T.B.H."/>
            <person name="Van de Peer Y."/>
        </authorList>
    </citation>
    <scope>NUCLEOTIDE SEQUENCE [LARGE SCALE GENOMIC DNA]</scope>
    <source>
        <strain evidence="3">cv. Finnish</strain>
    </source>
</reference>
<feature type="region of interest" description="Disordered" evidence="1">
    <location>
        <begin position="1"/>
        <end position="28"/>
    </location>
</feature>
<proteinExistence type="predicted"/>
<dbReference type="AlphaFoldDB" id="A0A0K9NUS2"/>
<dbReference type="PANTHER" id="PTHR34461">
    <property type="entry name" value="EXPRESSED PROTEIN"/>
    <property type="match status" value="1"/>
</dbReference>
<dbReference type="Proteomes" id="UP000036987">
    <property type="component" value="Unassembled WGS sequence"/>
</dbReference>
<organism evidence="2 3">
    <name type="scientific">Zostera marina</name>
    <name type="common">Eelgrass</name>
    <dbReference type="NCBI Taxonomy" id="29655"/>
    <lineage>
        <taxon>Eukaryota</taxon>
        <taxon>Viridiplantae</taxon>
        <taxon>Streptophyta</taxon>
        <taxon>Embryophyta</taxon>
        <taxon>Tracheophyta</taxon>
        <taxon>Spermatophyta</taxon>
        <taxon>Magnoliopsida</taxon>
        <taxon>Liliopsida</taxon>
        <taxon>Zosteraceae</taxon>
        <taxon>Zostera</taxon>
    </lineage>
</organism>
<protein>
    <submittedName>
        <fullName evidence="2">Uncharacterized protein</fullName>
    </submittedName>
</protein>
<accession>A0A0K9NUS2</accession>
<evidence type="ECO:0000313" key="2">
    <source>
        <dbReference type="EMBL" id="KMZ60383.1"/>
    </source>
</evidence>
<feature type="region of interest" description="Disordered" evidence="1">
    <location>
        <begin position="286"/>
        <end position="307"/>
    </location>
</feature>
<feature type="compositionally biased region" description="Polar residues" evidence="1">
    <location>
        <begin position="294"/>
        <end position="307"/>
    </location>
</feature>
<comment type="caution">
    <text evidence="2">The sequence shown here is derived from an EMBL/GenBank/DDBJ whole genome shotgun (WGS) entry which is preliminary data.</text>
</comment>
<name>A0A0K9NUS2_ZOSMR</name>
<feature type="compositionally biased region" description="Polar residues" evidence="1">
    <location>
        <begin position="1"/>
        <end position="12"/>
    </location>
</feature>
<evidence type="ECO:0000313" key="3">
    <source>
        <dbReference type="Proteomes" id="UP000036987"/>
    </source>
</evidence>